<evidence type="ECO:0000256" key="2">
    <source>
        <dbReference type="ARBA" id="ARBA00023239"/>
    </source>
</evidence>
<dbReference type="STRING" id="1121421.SAMN02745123_00176"/>
<dbReference type="HAMAP" id="MF_02225">
    <property type="entry name" value="CoaBC"/>
    <property type="match status" value="1"/>
</dbReference>
<dbReference type="InterPro" id="IPR005252">
    <property type="entry name" value="CoaBC"/>
</dbReference>
<comment type="function">
    <text evidence="4">Catalyzes two steps in the biosynthesis of coenzyme A. In the first step cysteine is conjugated to 4'-phosphopantothenate to form 4-phosphopantothenoylcysteine, in the latter compound is decarboxylated to form 4'-phosphopantotheine.</text>
</comment>
<proteinExistence type="inferred from homology"/>
<feature type="binding site" evidence="3">
    <location>
        <position position="288"/>
    </location>
    <ligand>
        <name>CTP</name>
        <dbReference type="ChEBI" id="CHEBI:37563"/>
    </ligand>
</feature>
<keyword evidence="3" id="KW-0511">Multifunctional enzyme</keyword>
<evidence type="ECO:0000256" key="3">
    <source>
        <dbReference type="HAMAP-Rule" id="MF_02225"/>
    </source>
</evidence>
<comment type="catalytic activity">
    <reaction evidence="3 4">
        <text>(R)-4'-phosphopantothenate + L-cysteine + CTP = N-[(R)-4-phosphopantothenoyl]-L-cysteine + CMP + diphosphate + H(+)</text>
        <dbReference type="Rhea" id="RHEA:19397"/>
        <dbReference type="ChEBI" id="CHEBI:10986"/>
        <dbReference type="ChEBI" id="CHEBI:15378"/>
        <dbReference type="ChEBI" id="CHEBI:33019"/>
        <dbReference type="ChEBI" id="CHEBI:35235"/>
        <dbReference type="ChEBI" id="CHEBI:37563"/>
        <dbReference type="ChEBI" id="CHEBI:59458"/>
        <dbReference type="ChEBI" id="CHEBI:60377"/>
        <dbReference type="EC" id="6.3.2.5"/>
    </reaction>
</comment>
<feature type="binding site" evidence="3">
    <location>
        <position position="278"/>
    </location>
    <ligand>
        <name>CTP</name>
        <dbReference type="ChEBI" id="CHEBI:37563"/>
    </ligand>
</feature>
<comment type="pathway">
    <text evidence="3 4">Cofactor biosynthesis; coenzyme A biosynthesis; CoA from (R)-pantothenate: step 2/5.</text>
</comment>
<dbReference type="GO" id="GO:0046872">
    <property type="term" value="F:metal ion binding"/>
    <property type="evidence" value="ECO:0007669"/>
    <property type="project" value="UniProtKB-KW"/>
</dbReference>
<reference evidence="8" key="1">
    <citation type="submission" date="2016-11" db="EMBL/GenBank/DDBJ databases">
        <authorList>
            <person name="Varghese N."/>
            <person name="Submissions S."/>
        </authorList>
    </citation>
    <scope>NUCLEOTIDE SEQUENCE [LARGE SCALE GENOMIC DNA]</scope>
    <source>
        <strain evidence="8">DSM 10349</strain>
    </source>
</reference>
<evidence type="ECO:0000259" key="5">
    <source>
        <dbReference type="Pfam" id="PF02441"/>
    </source>
</evidence>
<feature type="domain" description="Flavoprotein" evidence="5">
    <location>
        <begin position="6"/>
        <end position="164"/>
    </location>
</feature>
<dbReference type="EMBL" id="FRAR01000004">
    <property type="protein sequence ID" value="SHJ96049.1"/>
    <property type="molecule type" value="Genomic_DNA"/>
</dbReference>
<evidence type="ECO:0000256" key="1">
    <source>
        <dbReference type="ARBA" id="ARBA00022793"/>
    </source>
</evidence>
<dbReference type="GO" id="GO:0004633">
    <property type="term" value="F:phosphopantothenoylcysteine decarboxylase activity"/>
    <property type="evidence" value="ECO:0007669"/>
    <property type="project" value="UniProtKB-UniRule"/>
</dbReference>
<comment type="cofactor">
    <cofactor evidence="3">
        <name>Mg(2+)</name>
        <dbReference type="ChEBI" id="CHEBI:18420"/>
    </cofactor>
</comment>
<dbReference type="PANTHER" id="PTHR14359">
    <property type="entry name" value="HOMO-OLIGOMERIC FLAVIN CONTAINING CYS DECARBOXYLASE FAMILY"/>
    <property type="match status" value="1"/>
</dbReference>
<accession>A0A1M6NK49</accession>
<feature type="active site" description="Proton donor" evidence="3">
    <location>
        <position position="158"/>
    </location>
</feature>
<comment type="cofactor">
    <cofactor evidence="3">
        <name>FMN</name>
        <dbReference type="ChEBI" id="CHEBI:58210"/>
    </cofactor>
    <text evidence="3">Binds 1 FMN per subunit.</text>
</comment>
<comment type="similarity">
    <text evidence="3 4">In the N-terminal section; belongs to the HFCD (homo-oligomeric flavin containing Cys decarboxylase) superfamily.</text>
</comment>
<dbReference type="PANTHER" id="PTHR14359:SF6">
    <property type="entry name" value="PHOSPHOPANTOTHENOYLCYSTEINE DECARBOXYLASE"/>
    <property type="match status" value="1"/>
</dbReference>
<keyword evidence="3 4" id="KW-0436">Ligase</keyword>
<feature type="binding site" evidence="3">
    <location>
        <position position="323"/>
    </location>
    <ligand>
        <name>CTP</name>
        <dbReference type="ChEBI" id="CHEBI:37563"/>
    </ligand>
</feature>
<keyword evidence="1 3" id="KW-0210">Decarboxylase</keyword>
<dbReference type="GO" id="GO:0015937">
    <property type="term" value="P:coenzyme A biosynthetic process"/>
    <property type="evidence" value="ECO:0007669"/>
    <property type="project" value="UniProtKB-UniRule"/>
</dbReference>
<dbReference type="InterPro" id="IPR035929">
    <property type="entry name" value="CoaB-like_sf"/>
</dbReference>
<evidence type="ECO:0000256" key="4">
    <source>
        <dbReference type="RuleBase" id="RU364078"/>
    </source>
</evidence>
<dbReference type="UniPathway" id="UPA00241">
    <property type="reaction ID" value="UER00353"/>
</dbReference>
<dbReference type="AlphaFoldDB" id="A0A1M6NK49"/>
<dbReference type="InterPro" id="IPR003382">
    <property type="entry name" value="Flavoprotein"/>
</dbReference>
<organism evidence="7 8">
    <name type="scientific">Desulforamulus aeronauticus DSM 10349</name>
    <dbReference type="NCBI Taxonomy" id="1121421"/>
    <lineage>
        <taxon>Bacteria</taxon>
        <taxon>Bacillati</taxon>
        <taxon>Bacillota</taxon>
        <taxon>Clostridia</taxon>
        <taxon>Eubacteriales</taxon>
        <taxon>Peptococcaceae</taxon>
        <taxon>Desulforamulus</taxon>
    </lineage>
</organism>
<keyword evidence="3 4" id="KW-0285">Flavoprotein</keyword>
<keyword evidence="2 3" id="KW-0456">Lyase</keyword>
<comment type="caution">
    <text evidence="3">Lacks conserved residue(s) required for the propagation of feature annotation.</text>
</comment>
<feature type="region of interest" description="Phosphopantothenate--cysteine ligase" evidence="3">
    <location>
        <begin position="190"/>
        <end position="403"/>
    </location>
</feature>
<dbReference type="GO" id="GO:0004632">
    <property type="term" value="F:phosphopantothenate--cysteine ligase activity"/>
    <property type="evidence" value="ECO:0007669"/>
    <property type="project" value="UniProtKB-UniRule"/>
</dbReference>
<evidence type="ECO:0000313" key="8">
    <source>
        <dbReference type="Proteomes" id="UP000183997"/>
    </source>
</evidence>
<gene>
    <name evidence="3" type="primary">coaBC</name>
    <name evidence="7" type="ORF">SAMN02745123_00176</name>
</gene>
<evidence type="ECO:0000313" key="7">
    <source>
        <dbReference type="EMBL" id="SHJ96049.1"/>
    </source>
</evidence>
<dbReference type="InterPro" id="IPR036551">
    <property type="entry name" value="Flavin_trans-like"/>
</dbReference>
<comment type="similarity">
    <text evidence="3 4">In the C-terminal section; belongs to the PPC synthetase family.</text>
</comment>
<evidence type="ECO:0000259" key="6">
    <source>
        <dbReference type="Pfam" id="PF04127"/>
    </source>
</evidence>
<name>A0A1M6NK49_9FIRM</name>
<keyword evidence="3" id="KW-0460">Magnesium</keyword>
<feature type="region of interest" description="Phosphopantothenoylcysteine decarboxylase" evidence="3">
    <location>
        <begin position="1"/>
        <end position="189"/>
    </location>
</feature>
<dbReference type="GO" id="GO:0010181">
    <property type="term" value="F:FMN binding"/>
    <property type="evidence" value="ECO:0007669"/>
    <property type="project" value="UniProtKB-UniRule"/>
</dbReference>
<protein>
    <recommendedName>
        <fullName evidence="3">Coenzyme A biosynthesis bifunctional protein CoaBC</fullName>
    </recommendedName>
    <alternativeName>
        <fullName evidence="3">DNA/pantothenate metabolism flavoprotein</fullName>
    </alternativeName>
    <alternativeName>
        <fullName evidence="3">Phosphopantothenoylcysteine synthetase/decarboxylase</fullName>
        <shortName evidence="3">PPCS-PPCDC</shortName>
    </alternativeName>
    <domain>
        <recommendedName>
            <fullName evidence="3">Phosphopantothenoylcysteine decarboxylase</fullName>
            <shortName evidence="3">PPC decarboxylase</shortName>
            <shortName evidence="3">PPC-DC</shortName>
            <ecNumber evidence="3">4.1.1.36</ecNumber>
        </recommendedName>
        <alternativeName>
            <fullName evidence="3">CoaC</fullName>
        </alternativeName>
    </domain>
    <domain>
        <recommendedName>
            <fullName evidence="3">Phosphopantothenate--cysteine ligase</fullName>
            <ecNumber evidence="3">6.3.2.5</ecNumber>
        </recommendedName>
        <alternativeName>
            <fullName evidence="3">CoaB</fullName>
        </alternativeName>
        <alternativeName>
            <fullName evidence="3">Phosphopantothenoylcysteine synthetase</fullName>
            <shortName evidence="3">PPC synthetase</shortName>
            <shortName evidence="3">PPC-S</shortName>
        </alternativeName>
    </domain>
</protein>
<dbReference type="GO" id="GO:0071513">
    <property type="term" value="C:phosphopantothenoylcysteine decarboxylase complex"/>
    <property type="evidence" value="ECO:0007669"/>
    <property type="project" value="TreeGrafter"/>
</dbReference>
<dbReference type="NCBIfam" id="TIGR00521">
    <property type="entry name" value="coaBC_dfp"/>
    <property type="match status" value="1"/>
</dbReference>
<comment type="pathway">
    <text evidence="3 4">Cofactor biosynthesis; coenzyme A biosynthesis; CoA from (R)-pantothenate: step 3/5.</text>
</comment>
<dbReference type="Pfam" id="PF04127">
    <property type="entry name" value="DFP"/>
    <property type="match status" value="1"/>
</dbReference>
<dbReference type="Proteomes" id="UP000183997">
    <property type="component" value="Unassembled WGS sequence"/>
</dbReference>
<sequence length="403" mass="43518">MILAGKRITVGVTGGIAAFKAAELVSTLVKLGAEVHVAMTSSALEFITPLTFEVLTANRVETNLFEKSPEGAVLHIDLAQKADLLVIVPATANIIGKAANGIADDMVSTLILAARCPVLFCPAMNVVMYHNPVVQSNMKRLKELGYPFVEPGEGRLACGTSGKGRLADLDSIIYTMQKLVTPQDLAGLDVLVTAGPTREPLDPVRYLSNRSSGKMGYALAKAAALRGARVTLISGPTALVSPPGVEIIQVQTAEQMFQEVIKRAEKTQIIIKAAAVADYRPLDAKEQKIKKQGQEMNIEFTQNRDILAELGRQKGAHQLLVGFAAETNDLVQNAIGKLKRKNVDLLVANDVTQPGAGFDYDTNIVRIFDQNGELTSLPRLDKQQVAWEILNIVVKMFNPLRGN</sequence>
<dbReference type="SUPFAM" id="SSF102645">
    <property type="entry name" value="CoaB-like"/>
    <property type="match status" value="1"/>
</dbReference>
<feature type="domain" description="DNA/pantothenate metabolism flavoprotein C-terminal" evidence="6">
    <location>
        <begin position="185"/>
        <end position="395"/>
    </location>
</feature>
<comment type="function">
    <text evidence="3">Catalyzes two sequential steps in the biosynthesis of coenzyme A. In the first step cysteine is conjugated to 4'-phosphopantothenate to form 4-phosphopantothenoylcysteine. In the second step the latter compound is decarboxylated to form 4'-phosphopantotheine.</text>
</comment>
<dbReference type="GO" id="GO:0015941">
    <property type="term" value="P:pantothenate catabolic process"/>
    <property type="evidence" value="ECO:0007669"/>
    <property type="project" value="InterPro"/>
</dbReference>
<keyword evidence="8" id="KW-1185">Reference proteome</keyword>
<comment type="catalytic activity">
    <reaction evidence="3 4">
        <text>N-[(R)-4-phosphopantothenoyl]-L-cysteine + H(+) = (R)-4'-phosphopantetheine + CO2</text>
        <dbReference type="Rhea" id="RHEA:16793"/>
        <dbReference type="ChEBI" id="CHEBI:15378"/>
        <dbReference type="ChEBI" id="CHEBI:16526"/>
        <dbReference type="ChEBI" id="CHEBI:59458"/>
        <dbReference type="ChEBI" id="CHEBI:61723"/>
        <dbReference type="EC" id="4.1.1.36"/>
    </reaction>
</comment>
<dbReference type="SUPFAM" id="SSF52507">
    <property type="entry name" value="Homo-oligomeric flavin-containing Cys decarboxylases, HFCD"/>
    <property type="match status" value="1"/>
</dbReference>
<dbReference type="Gene3D" id="3.40.50.1950">
    <property type="entry name" value="Flavin prenyltransferase-like"/>
    <property type="match status" value="1"/>
</dbReference>
<dbReference type="Gene3D" id="3.40.50.10300">
    <property type="entry name" value="CoaB-like"/>
    <property type="match status" value="1"/>
</dbReference>
<dbReference type="InterPro" id="IPR007085">
    <property type="entry name" value="DNA/pantothenate-metab_flavo_C"/>
</dbReference>
<feature type="binding site" evidence="3">
    <location>
        <position position="337"/>
    </location>
    <ligand>
        <name>CTP</name>
        <dbReference type="ChEBI" id="CHEBI:37563"/>
    </ligand>
</feature>
<keyword evidence="3" id="KW-0479">Metal-binding</keyword>
<dbReference type="EC" id="6.3.2.5" evidence="3"/>
<dbReference type="Pfam" id="PF02441">
    <property type="entry name" value="Flavoprotein"/>
    <property type="match status" value="1"/>
</dbReference>
<feature type="binding site" evidence="3">
    <location>
        <position position="341"/>
    </location>
    <ligand>
        <name>CTP</name>
        <dbReference type="ChEBI" id="CHEBI:37563"/>
    </ligand>
</feature>
<keyword evidence="3 4" id="KW-0288">FMN</keyword>
<dbReference type="EC" id="4.1.1.36" evidence="3"/>